<dbReference type="Pfam" id="PF00264">
    <property type="entry name" value="Tyrosinase"/>
    <property type="match status" value="2"/>
</dbReference>
<reference evidence="5 6" key="1">
    <citation type="journal article" date="2020" name="bioRxiv">
        <title>Whole genome comparisons of ergot fungi reveals the divergence and evolution of species within the genus Claviceps are the result of varying mechanisms driving genome evolution and host range expansion.</title>
        <authorList>
            <person name="Wyka S.A."/>
            <person name="Mondo S.J."/>
            <person name="Liu M."/>
            <person name="Dettman J."/>
            <person name="Nalam V."/>
            <person name="Broders K.D."/>
        </authorList>
    </citation>
    <scope>NUCLEOTIDE SEQUENCE [LARGE SCALE GENOMIC DNA]</scope>
    <source>
        <strain evidence="5 6">Clav52</strain>
    </source>
</reference>
<dbReference type="PANTHER" id="PTHR11474:SF125">
    <property type="entry name" value="N-ACETYL-6-HYDROXYTRYPTOPHAN OXIDASE IVOB-RELATED"/>
    <property type="match status" value="1"/>
</dbReference>
<dbReference type="GO" id="GO:0046872">
    <property type="term" value="F:metal ion binding"/>
    <property type="evidence" value="ECO:0007669"/>
    <property type="project" value="UniProtKB-KW"/>
</dbReference>
<dbReference type="AlphaFoldDB" id="A0A9P7QIY1"/>
<accession>A0A9P7QIY1</accession>
<dbReference type="Gene3D" id="1.10.1280.10">
    <property type="entry name" value="Di-copper center containing domain from catechol oxidase"/>
    <property type="match status" value="2"/>
</dbReference>
<keyword evidence="2" id="KW-0560">Oxidoreductase</keyword>
<evidence type="ECO:0000256" key="2">
    <source>
        <dbReference type="ARBA" id="ARBA00023002"/>
    </source>
</evidence>
<proteinExistence type="predicted"/>
<protein>
    <recommendedName>
        <fullName evidence="4">Tyrosinase copper-binding domain-containing protein</fullName>
    </recommendedName>
</protein>
<dbReference type="InterPro" id="IPR002227">
    <property type="entry name" value="Tyrosinase_Cu-bd"/>
</dbReference>
<evidence type="ECO:0000256" key="3">
    <source>
        <dbReference type="SAM" id="MobiDB-lite"/>
    </source>
</evidence>
<dbReference type="InterPro" id="IPR008922">
    <property type="entry name" value="Di-copper_centre_dom_sf"/>
</dbReference>
<gene>
    <name evidence="5" type="ORF">E4U09_000362</name>
</gene>
<evidence type="ECO:0000313" key="6">
    <source>
        <dbReference type="Proteomes" id="UP000707071"/>
    </source>
</evidence>
<dbReference type="PANTHER" id="PTHR11474">
    <property type="entry name" value="TYROSINASE FAMILY MEMBER"/>
    <property type="match status" value="1"/>
</dbReference>
<dbReference type="Proteomes" id="UP000707071">
    <property type="component" value="Unassembled WGS sequence"/>
</dbReference>
<keyword evidence="6" id="KW-1185">Reference proteome</keyword>
<feature type="region of interest" description="Disordered" evidence="3">
    <location>
        <begin position="1"/>
        <end position="26"/>
    </location>
</feature>
<dbReference type="GO" id="GO:0016491">
    <property type="term" value="F:oxidoreductase activity"/>
    <property type="evidence" value="ECO:0007669"/>
    <property type="project" value="UniProtKB-KW"/>
</dbReference>
<dbReference type="InterPro" id="IPR050316">
    <property type="entry name" value="Tyrosinase/Hemocyanin"/>
</dbReference>
<feature type="compositionally biased region" description="Polar residues" evidence="3">
    <location>
        <begin position="7"/>
        <end position="20"/>
    </location>
</feature>
<evidence type="ECO:0000313" key="5">
    <source>
        <dbReference type="EMBL" id="KAG6298930.1"/>
    </source>
</evidence>
<evidence type="ECO:0000259" key="4">
    <source>
        <dbReference type="PROSITE" id="PS00498"/>
    </source>
</evidence>
<dbReference type="PROSITE" id="PS00498">
    <property type="entry name" value="TYROSINASE_2"/>
    <property type="match status" value="1"/>
</dbReference>
<comment type="caution">
    <text evidence="5">The sequence shown here is derived from an EMBL/GenBank/DDBJ whole genome shotgun (WGS) entry which is preliminary data.</text>
</comment>
<dbReference type="EMBL" id="SRRH01000109">
    <property type="protein sequence ID" value="KAG6298930.1"/>
    <property type="molecule type" value="Genomic_DNA"/>
</dbReference>
<feature type="domain" description="Tyrosinase copper-binding" evidence="4">
    <location>
        <begin position="161"/>
        <end position="172"/>
    </location>
</feature>
<keyword evidence="1" id="KW-0479">Metal-binding</keyword>
<name>A0A9P7QIY1_9HYPO</name>
<dbReference type="SUPFAM" id="SSF48056">
    <property type="entry name" value="Di-copper centre-containing domain"/>
    <property type="match status" value="1"/>
</dbReference>
<organism evidence="5 6">
    <name type="scientific">Claviceps aff. purpurea</name>
    <dbReference type="NCBI Taxonomy" id="1967640"/>
    <lineage>
        <taxon>Eukaryota</taxon>
        <taxon>Fungi</taxon>
        <taxon>Dikarya</taxon>
        <taxon>Ascomycota</taxon>
        <taxon>Pezizomycotina</taxon>
        <taxon>Sordariomycetes</taxon>
        <taxon>Hypocreomycetidae</taxon>
        <taxon>Hypocreales</taxon>
        <taxon>Clavicipitaceae</taxon>
        <taxon>Claviceps</taxon>
    </lineage>
</organism>
<sequence length="245" mass="27396">MRRRSETNAATRATSPTGTGPSMPINPYNLQANPLYDGSETSMGSNGRYIPDRNSTVQPLPVPVSNPPALYCPPGTGGGYVKRGPFAHWTLHLGPVIPMIVRNGMPVRANPRPDGLGYNPRRMIRDFNNTSLQENNSYKIVNNRLTNMTVYDNDFYTSPGDPLFYFHHAQVDRIWSIWQALDFSKRGNALDGTLTLGNVPPSRNVALEDIMSFDFQPSILVGPGTANEPYQEWTVLYLRLIRKLE</sequence>
<evidence type="ECO:0000256" key="1">
    <source>
        <dbReference type="ARBA" id="ARBA00022723"/>
    </source>
</evidence>